<name>A0A0A2V720_BEABA</name>
<dbReference type="EMBL" id="ANFO01001249">
    <property type="protein sequence ID" value="KGQ03288.1"/>
    <property type="molecule type" value="Genomic_DNA"/>
</dbReference>
<dbReference type="Gene3D" id="3.40.1090.10">
    <property type="entry name" value="Cytosolic phospholipase A2 catalytic domain"/>
    <property type="match status" value="1"/>
</dbReference>
<dbReference type="SUPFAM" id="SSF52151">
    <property type="entry name" value="FabD/lysophospholipase-like"/>
    <property type="match status" value="1"/>
</dbReference>
<dbReference type="PANTHER" id="PTHR24185">
    <property type="entry name" value="CALCIUM-INDEPENDENT PHOSPHOLIPASE A2-GAMMA"/>
    <property type="match status" value="1"/>
</dbReference>
<proteinExistence type="predicted"/>
<dbReference type="Proteomes" id="UP000030106">
    <property type="component" value="Unassembled WGS sequence"/>
</dbReference>
<accession>A0A0A2V720</accession>
<dbReference type="GO" id="GO:0016020">
    <property type="term" value="C:membrane"/>
    <property type="evidence" value="ECO:0007669"/>
    <property type="project" value="TreeGrafter"/>
</dbReference>
<evidence type="ECO:0008006" key="3">
    <source>
        <dbReference type="Google" id="ProtNLM"/>
    </source>
</evidence>
<gene>
    <name evidence="1" type="ORF">BBAD15_g11486</name>
</gene>
<dbReference type="GO" id="GO:0019369">
    <property type="term" value="P:arachidonate metabolic process"/>
    <property type="evidence" value="ECO:0007669"/>
    <property type="project" value="TreeGrafter"/>
</dbReference>
<protein>
    <recommendedName>
        <fullName evidence="3">PNPLA domain-containing protein</fullName>
    </recommendedName>
</protein>
<dbReference type="AlphaFoldDB" id="A0A0A2V720"/>
<dbReference type="STRING" id="1245745.A0A0A2V720"/>
<evidence type="ECO:0000313" key="1">
    <source>
        <dbReference type="EMBL" id="KGQ03288.1"/>
    </source>
</evidence>
<dbReference type="InterPro" id="IPR016035">
    <property type="entry name" value="Acyl_Trfase/lysoPLipase"/>
</dbReference>
<organism evidence="1 2">
    <name type="scientific">Beauveria bassiana D1-5</name>
    <dbReference type="NCBI Taxonomy" id="1245745"/>
    <lineage>
        <taxon>Eukaryota</taxon>
        <taxon>Fungi</taxon>
        <taxon>Dikarya</taxon>
        <taxon>Ascomycota</taxon>
        <taxon>Pezizomycotina</taxon>
        <taxon>Sordariomycetes</taxon>
        <taxon>Hypocreomycetidae</taxon>
        <taxon>Hypocreales</taxon>
        <taxon>Cordycipitaceae</taxon>
        <taxon>Beauveria</taxon>
    </lineage>
</organism>
<evidence type="ECO:0000313" key="2">
    <source>
        <dbReference type="Proteomes" id="UP000030106"/>
    </source>
</evidence>
<comment type="caution">
    <text evidence="1">The sequence shown here is derived from an EMBL/GenBank/DDBJ whole genome shotgun (WGS) entry which is preliminary data.</text>
</comment>
<sequence>MRIRVKPRTSALRILCIDGGGANAGVPLAALKALDERLGAISAWGLALGLSVQDCIVLVDTMAKHTFQGRDVSAFPLGRTSVGQRLLRGVITLLTDSKYSSANLETALKAVFGEARMLSDWTIANEMGLHVGFPVVTAEDTATLVVANDGGTGDPEDAVARQLTFRFSNPKMSLSGKPQIARDHRGTLVIDDVAYQDGGMTYNNPSALALAAARSQCPEKPNPGLFLSFGTGVGRMTERSSRSVTDLSGTVGGRVQKRKKRSWLRVVHRSSVGRVCGAFMRQNDSNREFERVCQHIRGGHCFRFDPEHDGPQPNLDDIADLQGRQRRAEAAASSAPEIRAAASCILAQRFYFELDSIPHYSNGMYHCSGGLHCDFEPGSPEQTALLHRFDQAAASFQLGSQIFPGPFLRRATRQSDSTLVRRVIFSVRTKQTEFSIEIQERPDESVGISGSPFTIDRLVQLQGLDDWFGGGYE</sequence>
<dbReference type="HOGENOM" id="CLU_003059_0_1_1"/>
<reference evidence="1 2" key="1">
    <citation type="submission" date="2012-10" db="EMBL/GenBank/DDBJ databases">
        <title>Genome sequencing and analysis of entomopathogenic fungi Beauveria bassiana D1-5.</title>
        <authorList>
            <person name="Li Q."/>
            <person name="Wang L."/>
            <person name="Zhang Z."/>
            <person name="Wang Q."/>
            <person name="Ren J."/>
            <person name="Wang M."/>
            <person name="Xu W."/>
            <person name="Wang J."/>
            <person name="Lu Y."/>
            <person name="Du Q."/>
            <person name="Sun Z."/>
        </authorList>
    </citation>
    <scope>NUCLEOTIDE SEQUENCE [LARGE SCALE GENOMIC DNA]</scope>
    <source>
        <strain evidence="1 2">D1-5</strain>
    </source>
</reference>
<dbReference type="GO" id="GO:0047499">
    <property type="term" value="F:calcium-independent phospholipase A2 activity"/>
    <property type="evidence" value="ECO:0007669"/>
    <property type="project" value="TreeGrafter"/>
</dbReference>
<dbReference type="PANTHER" id="PTHR24185:SF8">
    <property type="entry name" value="PNPLA DOMAIN-CONTAINING PROTEIN"/>
    <property type="match status" value="1"/>
</dbReference>